<dbReference type="Gene3D" id="1.10.530.10">
    <property type="match status" value="1"/>
</dbReference>
<organism evidence="6 7">
    <name type="scientific">Vagococcus zengguangii</name>
    <dbReference type="NCBI Taxonomy" id="2571750"/>
    <lineage>
        <taxon>Bacteria</taxon>
        <taxon>Bacillati</taxon>
        <taxon>Bacillota</taxon>
        <taxon>Bacilli</taxon>
        <taxon>Lactobacillales</taxon>
        <taxon>Enterococcaceae</taxon>
        <taxon>Vagococcus</taxon>
    </lineage>
</organism>
<dbReference type="InterPro" id="IPR036779">
    <property type="entry name" value="LysM_dom_sf"/>
</dbReference>
<dbReference type="EMBL" id="CP039712">
    <property type="protein sequence ID" value="QCI86731.1"/>
    <property type="molecule type" value="Genomic_DNA"/>
</dbReference>
<dbReference type="PANTHER" id="PTHR33308:SF9">
    <property type="entry name" value="PEPTIDOGLYCAN HYDROLASE FLGJ"/>
    <property type="match status" value="1"/>
</dbReference>
<dbReference type="InterPro" id="IPR002901">
    <property type="entry name" value="MGlyc_endo_b_GlcNAc-like_dom"/>
</dbReference>
<evidence type="ECO:0000313" key="6">
    <source>
        <dbReference type="EMBL" id="QCI86731.1"/>
    </source>
</evidence>
<evidence type="ECO:0000256" key="3">
    <source>
        <dbReference type="ARBA" id="ARBA00022638"/>
    </source>
</evidence>
<keyword evidence="2" id="KW-0929">Antimicrobial</keyword>
<proteinExistence type="inferred from homology"/>
<dbReference type="KEGG" id="vao:FA707_07020"/>
<evidence type="ECO:0000256" key="2">
    <source>
        <dbReference type="ARBA" id="ARBA00022529"/>
    </source>
</evidence>
<dbReference type="InterPro" id="IPR051056">
    <property type="entry name" value="Glycosyl_Hydrolase_73"/>
</dbReference>
<dbReference type="SUPFAM" id="SSF54106">
    <property type="entry name" value="LysM domain"/>
    <property type="match status" value="3"/>
</dbReference>
<dbReference type="Pfam" id="PF01476">
    <property type="entry name" value="LysM"/>
    <property type="match status" value="3"/>
</dbReference>
<dbReference type="SMART" id="SM00047">
    <property type="entry name" value="LYZ2"/>
    <property type="match status" value="1"/>
</dbReference>
<evidence type="ECO:0000256" key="1">
    <source>
        <dbReference type="ARBA" id="ARBA00010266"/>
    </source>
</evidence>
<dbReference type="Pfam" id="PF01832">
    <property type="entry name" value="Glucosaminidase"/>
    <property type="match status" value="1"/>
</dbReference>
<dbReference type="PROSITE" id="PS51782">
    <property type="entry name" value="LYSM"/>
    <property type="match status" value="3"/>
</dbReference>
<protein>
    <recommendedName>
        <fullName evidence="5">Peptidoglycan hydrolase</fullName>
    </recommendedName>
</protein>
<keyword evidence="3" id="KW-0081">Bacteriolytic enzyme</keyword>
<gene>
    <name evidence="6" type="ORF">FA707_07020</name>
</gene>
<dbReference type="SMART" id="SM00257">
    <property type="entry name" value="LysM"/>
    <property type="match status" value="3"/>
</dbReference>
<dbReference type="GO" id="GO:0031640">
    <property type="term" value="P:killing of cells of another organism"/>
    <property type="evidence" value="ECO:0007669"/>
    <property type="project" value="UniProtKB-KW"/>
</dbReference>
<dbReference type="GO" id="GO:0004040">
    <property type="term" value="F:amidase activity"/>
    <property type="evidence" value="ECO:0007669"/>
    <property type="project" value="InterPro"/>
</dbReference>
<dbReference type="Proteomes" id="UP000298615">
    <property type="component" value="Chromosome"/>
</dbReference>
<dbReference type="GO" id="GO:0042742">
    <property type="term" value="P:defense response to bacterium"/>
    <property type="evidence" value="ECO:0007669"/>
    <property type="project" value="UniProtKB-KW"/>
</dbReference>
<reference evidence="6 7" key="1">
    <citation type="submission" date="2019-04" db="EMBL/GenBank/DDBJ databases">
        <title>Vagococcus sp. nov., isolated from faeces of yaks (Bos grunniens).</title>
        <authorList>
            <person name="Ge Y."/>
        </authorList>
    </citation>
    <scope>NUCLEOTIDE SEQUENCE [LARGE SCALE GENOMIC DNA]</scope>
    <source>
        <strain evidence="6 7">MN-17</strain>
    </source>
</reference>
<dbReference type="CDD" id="cd00118">
    <property type="entry name" value="LysM"/>
    <property type="match status" value="3"/>
</dbReference>
<dbReference type="AlphaFoldDB" id="A0A4D7CWN2"/>
<dbReference type="Gene3D" id="4.10.80.30">
    <property type="entry name" value="DNA polymerase, domain 6"/>
    <property type="match status" value="1"/>
</dbReference>
<keyword evidence="4" id="KW-0378">Hydrolase</keyword>
<dbReference type="PANTHER" id="PTHR33308">
    <property type="entry name" value="PEPTIDOGLYCAN HYDROLASE FLGJ"/>
    <property type="match status" value="1"/>
</dbReference>
<comment type="similarity">
    <text evidence="1">Belongs to the glycosyl hydrolase 73 family.</text>
</comment>
<dbReference type="OrthoDB" id="2155627at2"/>
<dbReference type="InterPro" id="IPR018392">
    <property type="entry name" value="LysM"/>
</dbReference>
<sequence>MKHTLKKSILITPLFFGSNLTLADTINKSPDGNILDINENFIIHSDEKELSKKIDYTNQIYTKSQTAQSFINSIAIQASMVAENNDLYASVMIAQACLETGYGASKLGQSPNHNLFGIKGEYNGKFVSMLTWEDDGKGNTYWIEAKFRKYPSFKESFQDNAHVIKTTSFSSGNYYYSGAWKSNTHSYKDATAWLTGRYATDTSYGTKLNAIIEQYNLTKYDSSSVENNDLASNNDEHIVASGDTLYSIAIKYHTTVSNIKIWNKLSSDTIYIGQKLLVSQENSPSQENIDSNKPNSNDNQLDTSVYSVKKGDTLYSISKKANTTVANLKKWNKLSSDIIFVGQSLKICSNSLGQDPSTTSKVYYKVKAGDTLYSISKKYNTTVLKLKNWNKLSSDIIFVSQNLIIHN</sequence>
<dbReference type="Gene3D" id="3.10.350.10">
    <property type="entry name" value="LysM domain"/>
    <property type="match status" value="3"/>
</dbReference>
<keyword evidence="7" id="KW-1185">Reference proteome</keyword>
<evidence type="ECO:0000256" key="4">
    <source>
        <dbReference type="ARBA" id="ARBA00022801"/>
    </source>
</evidence>
<accession>A0A4D7CWN2</accession>
<name>A0A4D7CWN2_9ENTE</name>
<evidence type="ECO:0000313" key="7">
    <source>
        <dbReference type="Proteomes" id="UP000298615"/>
    </source>
</evidence>
<evidence type="ECO:0000256" key="5">
    <source>
        <dbReference type="ARBA" id="ARBA00032108"/>
    </source>
</evidence>